<dbReference type="InterPro" id="IPR050097">
    <property type="entry name" value="Ferredoxin-NADP_redctase_2"/>
</dbReference>
<keyword evidence="1" id="KW-0285">Flavoprotein</keyword>
<dbReference type="GO" id="GO:0004791">
    <property type="term" value="F:thioredoxin-disulfide reductase (NADPH) activity"/>
    <property type="evidence" value="ECO:0007669"/>
    <property type="project" value="UniProtKB-EC"/>
</dbReference>
<dbReference type="SUPFAM" id="SSF51905">
    <property type="entry name" value="FAD/NAD(P)-binding domain"/>
    <property type="match status" value="1"/>
</dbReference>
<dbReference type="Pfam" id="PF07992">
    <property type="entry name" value="Pyr_redox_2"/>
    <property type="match status" value="1"/>
</dbReference>
<dbReference type="InterPro" id="IPR036188">
    <property type="entry name" value="FAD/NAD-bd_sf"/>
</dbReference>
<protein>
    <submittedName>
        <fullName evidence="4">Thioredoxin reductase</fullName>
        <ecNumber evidence="4">1.8.1.9</ecNumber>
    </submittedName>
</protein>
<evidence type="ECO:0000313" key="4">
    <source>
        <dbReference type="EMBL" id="KUG17277.1"/>
    </source>
</evidence>
<evidence type="ECO:0000259" key="3">
    <source>
        <dbReference type="Pfam" id="PF07992"/>
    </source>
</evidence>
<name>A0A0W8F8T6_9ZZZZ</name>
<dbReference type="AlphaFoldDB" id="A0A0W8F8T6"/>
<gene>
    <name evidence="4" type="ORF">ASZ90_013043</name>
</gene>
<organism evidence="4">
    <name type="scientific">hydrocarbon metagenome</name>
    <dbReference type="NCBI Taxonomy" id="938273"/>
    <lineage>
        <taxon>unclassified sequences</taxon>
        <taxon>metagenomes</taxon>
        <taxon>ecological metagenomes</taxon>
    </lineage>
</organism>
<dbReference type="EC" id="1.8.1.9" evidence="4"/>
<proteinExistence type="predicted"/>
<reference evidence="4" key="1">
    <citation type="journal article" date="2015" name="Proc. Natl. Acad. Sci. U.S.A.">
        <title>Networks of energetic and metabolic interactions define dynamics in microbial communities.</title>
        <authorList>
            <person name="Embree M."/>
            <person name="Liu J.K."/>
            <person name="Al-Bassam M.M."/>
            <person name="Zengler K."/>
        </authorList>
    </citation>
    <scope>NUCLEOTIDE SEQUENCE</scope>
</reference>
<dbReference type="Gene3D" id="3.50.50.60">
    <property type="entry name" value="FAD/NAD(P)-binding domain"/>
    <property type="match status" value="2"/>
</dbReference>
<sequence length="299" mass="31821">MYDVVIVGAGPAGLTAAMYCARGGKKTLVLGSIYGSQTAMGGLYENYPGFPEGINGIELSERMLAQAQRFGAENQTELVEKIVNLGDFFRLKTENWQYESKTIILAMGASHRQIGVPGEKELTARGISYCVHCDGALYRNKAVAVIGYGNGAARAILYLANIASRVHLISPKEKLVAEPVYLERIKSLTNYAATFGAQIAEIRGEEFVESVEFNVGGTPRSLKVEGVFVEMGMKPNVELAENLGLDMTSGGFVKINRLNQETSMPGVFAAGDMTGGRMQAATAVGAGASAGISALQYLG</sequence>
<evidence type="ECO:0000256" key="1">
    <source>
        <dbReference type="ARBA" id="ARBA00022630"/>
    </source>
</evidence>
<evidence type="ECO:0000256" key="2">
    <source>
        <dbReference type="ARBA" id="ARBA00023002"/>
    </source>
</evidence>
<accession>A0A0W8F8T6</accession>
<feature type="domain" description="FAD/NAD(P)-binding" evidence="3">
    <location>
        <begin position="2"/>
        <end position="287"/>
    </location>
</feature>
<dbReference type="InterPro" id="IPR023753">
    <property type="entry name" value="FAD/NAD-binding_dom"/>
</dbReference>
<keyword evidence="2 4" id="KW-0560">Oxidoreductase</keyword>
<dbReference type="PRINTS" id="PR00368">
    <property type="entry name" value="FADPNR"/>
</dbReference>
<dbReference type="EMBL" id="LNQE01001453">
    <property type="protein sequence ID" value="KUG17277.1"/>
    <property type="molecule type" value="Genomic_DNA"/>
</dbReference>
<dbReference type="PANTHER" id="PTHR48105">
    <property type="entry name" value="THIOREDOXIN REDUCTASE 1-RELATED-RELATED"/>
    <property type="match status" value="1"/>
</dbReference>
<dbReference type="PRINTS" id="PR00469">
    <property type="entry name" value="PNDRDTASEII"/>
</dbReference>
<comment type="caution">
    <text evidence="4">The sequence shown here is derived from an EMBL/GenBank/DDBJ whole genome shotgun (WGS) entry which is preliminary data.</text>
</comment>